<dbReference type="PANTHER" id="PTHR43277:SF3">
    <property type="entry name" value="DECARBOXYLASE, PUTATIVE-RELATED"/>
    <property type="match status" value="1"/>
</dbReference>
<dbReference type="AlphaFoldDB" id="A0A1H2WWY5"/>
<dbReference type="InterPro" id="IPR015421">
    <property type="entry name" value="PyrdxlP-dep_Trfase_major"/>
</dbReference>
<dbReference type="InterPro" id="IPR015424">
    <property type="entry name" value="PyrdxlP-dep_Trfase"/>
</dbReference>
<dbReference type="InterPro" id="IPR000310">
    <property type="entry name" value="Orn/Lys/Arg_deCO2ase_major_dom"/>
</dbReference>
<dbReference type="Gene3D" id="3.40.640.10">
    <property type="entry name" value="Type I PLP-dependent aspartate aminotransferase-like (Major domain)"/>
    <property type="match status" value="1"/>
</dbReference>
<dbReference type="GO" id="GO:0016831">
    <property type="term" value="F:carboxy-lyase activity"/>
    <property type="evidence" value="ECO:0007669"/>
    <property type="project" value="UniProtKB-KW"/>
</dbReference>
<dbReference type="Pfam" id="PF01276">
    <property type="entry name" value="OKR_DC_1"/>
    <property type="match status" value="1"/>
</dbReference>
<keyword evidence="3" id="KW-0210">Decarboxylase</keyword>
<keyword evidence="9" id="KW-1185">Reference proteome</keyword>
<protein>
    <submittedName>
        <fullName evidence="8">Arginine/lysine/ornithine decarboxylase</fullName>
    </submittedName>
</protein>
<comment type="cofactor">
    <cofactor evidence="1">
        <name>pyridoxal 5'-phosphate</name>
        <dbReference type="ChEBI" id="CHEBI:597326"/>
    </cofactor>
</comment>
<evidence type="ECO:0000256" key="5">
    <source>
        <dbReference type="ARBA" id="ARBA00023239"/>
    </source>
</evidence>
<keyword evidence="4" id="KW-0663">Pyridoxal phosphate</keyword>
<evidence type="ECO:0000256" key="4">
    <source>
        <dbReference type="ARBA" id="ARBA00022898"/>
    </source>
</evidence>
<keyword evidence="5" id="KW-0456">Lyase</keyword>
<dbReference type="STRING" id="1048340.SAMN05444487_1074"/>
<comment type="similarity">
    <text evidence="2">Belongs to the Orn/Lys/Arg decarboxylase class-I family.</text>
</comment>
<dbReference type="EMBL" id="FNNQ01000007">
    <property type="protein sequence ID" value="SDW85122.1"/>
    <property type="molecule type" value="Genomic_DNA"/>
</dbReference>
<dbReference type="PANTHER" id="PTHR43277">
    <property type="entry name" value="ARGININE DECARBOXYLASE"/>
    <property type="match status" value="1"/>
</dbReference>
<dbReference type="Pfam" id="PF03711">
    <property type="entry name" value="OKR_DC_1_C"/>
    <property type="match status" value="1"/>
</dbReference>
<organism evidence="8 9">
    <name type="scientific">Marininema mesophilum</name>
    <dbReference type="NCBI Taxonomy" id="1048340"/>
    <lineage>
        <taxon>Bacteria</taxon>
        <taxon>Bacillati</taxon>
        <taxon>Bacillota</taxon>
        <taxon>Bacilli</taxon>
        <taxon>Bacillales</taxon>
        <taxon>Thermoactinomycetaceae</taxon>
        <taxon>Marininema</taxon>
    </lineage>
</organism>
<name>A0A1H2WWY5_9BACL</name>
<proteinExistence type="inferred from homology"/>
<evidence type="ECO:0000313" key="8">
    <source>
        <dbReference type="EMBL" id="SDW85122.1"/>
    </source>
</evidence>
<dbReference type="Gene3D" id="3.90.105.10">
    <property type="entry name" value="Molybdopterin biosynthesis moea protein, domain 2"/>
    <property type="match status" value="1"/>
</dbReference>
<dbReference type="Proteomes" id="UP000198534">
    <property type="component" value="Unassembled WGS sequence"/>
</dbReference>
<evidence type="ECO:0000256" key="1">
    <source>
        <dbReference type="ARBA" id="ARBA00001933"/>
    </source>
</evidence>
<feature type="domain" description="Orn/Lys/Arg decarboxylase C-terminal" evidence="7">
    <location>
        <begin position="409"/>
        <end position="447"/>
    </location>
</feature>
<evidence type="ECO:0000256" key="2">
    <source>
        <dbReference type="ARBA" id="ARBA00010671"/>
    </source>
</evidence>
<dbReference type="SUPFAM" id="SSF53383">
    <property type="entry name" value="PLP-dependent transferases"/>
    <property type="match status" value="1"/>
</dbReference>
<feature type="domain" description="Orn/Lys/Arg decarboxylases family 1 pyridoxal-P attachment site" evidence="6">
    <location>
        <begin position="8"/>
        <end position="307"/>
    </location>
</feature>
<evidence type="ECO:0000259" key="6">
    <source>
        <dbReference type="Pfam" id="PF01276"/>
    </source>
</evidence>
<dbReference type="InterPro" id="IPR052357">
    <property type="entry name" value="Orn_Lys_Arg_decarboxylase-I"/>
</dbReference>
<dbReference type="CDD" id="cd00615">
    <property type="entry name" value="Orn_deC_like"/>
    <property type="match status" value="1"/>
</dbReference>
<dbReference type="RefSeq" id="WP_177167953.1">
    <property type="nucleotide sequence ID" value="NZ_FNNQ01000007.1"/>
</dbReference>
<evidence type="ECO:0000256" key="3">
    <source>
        <dbReference type="ARBA" id="ARBA00022793"/>
    </source>
</evidence>
<dbReference type="InterPro" id="IPR008286">
    <property type="entry name" value="Prn/Lys/Arg_de-COase_C"/>
</dbReference>
<evidence type="ECO:0000259" key="7">
    <source>
        <dbReference type="Pfam" id="PF03711"/>
    </source>
</evidence>
<sequence length="472" mass="51881">MEKQERAPIFTALVEHQRKSKGNFHVPGHKQGQAFDVEGRTWFDNILPIDLTEIGQLDDLHQAEGVIKEAQELAAEAFGAQKTYFLTGGTTAGNLALVMALCNPGERLIVQRDCHQSIFNGCALAGAQPIYLSGRISDDSEEIMPLLGEDLERALDEFTDVKGVFITSPDYFGRIQPIKELAEICHHYDIPLVVDEAHGAHFSFHPDLPASAMVEGADATVQSTHKMLPALTMASMLHLQGTRVNQERLEAGLRTIQSSSPSYPMLASLDLARRWMVQEGTSALVELLPALETLRTQIAELEFLQEIRGDDPLKLTLQARNGVSGLVMLDWLKEQDVFFELADHRRLLASFSVGTTSYDLVRLAGWLRKLDQAVSKMESSTVIHQISIPILSESQVPLGDRGMGLGIEIPLTEAVGRVAATMVVPYPPGIPLVLPGEKFSKDNIHVISAMLREGGRVRGLSSSFPLRVVVLQ</sequence>
<accession>A0A1H2WWY5</accession>
<reference evidence="8 9" key="1">
    <citation type="submission" date="2016-10" db="EMBL/GenBank/DDBJ databases">
        <authorList>
            <person name="de Groot N.N."/>
        </authorList>
    </citation>
    <scope>NUCLEOTIDE SEQUENCE [LARGE SCALE GENOMIC DNA]</scope>
    <source>
        <strain evidence="8 9">DSM 45610</strain>
    </source>
</reference>
<evidence type="ECO:0000313" key="9">
    <source>
        <dbReference type="Proteomes" id="UP000198534"/>
    </source>
</evidence>
<gene>
    <name evidence="8" type="ORF">SAMN05444487_1074</name>
</gene>